<dbReference type="PANTHER" id="PTHR21310:SF58">
    <property type="entry name" value="AMINOGLYCOSIDE PHOSPHOTRANSFERASE DOMAIN-CONTAINING PROTEIN"/>
    <property type="match status" value="1"/>
</dbReference>
<dbReference type="InterPro" id="IPR051678">
    <property type="entry name" value="AGP_Transferase"/>
</dbReference>
<name>A0A5N6YUL4_9EURO</name>
<proteinExistence type="predicted"/>
<dbReference type="OrthoDB" id="2906425at2759"/>
<reference evidence="2" key="1">
    <citation type="submission" date="2019-04" db="EMBL/GenBank/DDBJ databases">
        <title>Friends and foes A comparative genomics study of 23 Aspergillus species from section Flavi.</title>
        <authorList>
            <consortium name="DOE Joint Genome Institute"/>
            <person name="Kjaerbolling I."/>
            <person name="Vesth T."/>
            <person name="Frisvad J.C."/>
            <person name="Nybo J.L."/>
            <person name="Theobald S."/>
            <person name="Kildgaard S."/>
            <person name="Isbrandt T."/>
            <person name="Kuo A."/>
            <person name="Sato A."/>
            <person name="Lyhne E.K."/>
            <person name="Kogle M.E."/>
            <person name="Wiebenga A."/>
            <person name="Kun R.S."/>
            <person name="Lubbers R.J."/>
            <person name="Makela M.R."/>
            <person name="Barry K."/>
            <person name="Chovatia M."/>
            <person name="Clum A."/>
            <person name="Daum C."/>
            <person name="Haridas S."/>
            <person name="He G."/>
            <person name="LaButti K."/>
            <person name="Lipzen A."/>
            <person name="Mondo S."/>
            <person name="Riley R."/>
            <person name="Salamov A."/>
            <person name="Simmons B.A."/>
            <person name="Magnuson J.K."/>
            <person name="Henrissat B."/>
            <person name="Mortensen U.H."/>
            <person name="Larsen T.O."/>
            <person name="Devries R.P."/>
            <person name="Grigoriev I.V."/>
            <person name="Machida M."/>
            <person name="Baker S.E."/>
            <person name="Andersen M.R."/>
        </authorList>
    </citation>
    <scope>NUCLEOTIDE SEQUENCE</scope>
    <source>
        <strain evidence="2">CBS 117612</strain>
    </source>
</reference>
<evidence type="ECO:0000259" key="1">
    <source>
        <dbReference type="Pfam" id="PF01636"/>
    </source>
</evidence>
<organism evidence="2">
    <name type="scientific">Aspergillus arachidicola</name>
    <dbReference type="NCBI Taxonomy" id="656916"/>
    <lineage>
        <taxon>Eukaryota</taxon>
        <taxon>Fungi</taxon>
        <taxon>Dikarya</taxon>
        <taxon>Ascomycota</taxon>
        <taxon>Pezizomycotina</taxon>
        <taxon>Eurotiomycetes</taxon>
        <taxon>Eurotiomycetidae</taxon>
        <taxon>Eurotiales</taxon>
        <taxon>Aspergillaceae</taxon>
        <taxon>Aspergillus</taxon>
        <taxon>Aspergillus subgen. Circumdati</taxon>
    </lineage>
</organism>
<gene>
    <name evidence="2" type="ORF">BDV24DRAFT_173197</name>
</gene>
<feature type="domain" description="Aminoglycoside phosphotransferase" evidence="1">
    <location>
        <begin position="96"/>
        <end position="284"/>
    </location>
</feature>
<evidence type="ECO:0000313" key="2">
    <source>
        <dbReference type="EMBL" id="KAE8347310.1"/>
    </source>
</evidence>
<dbReference type="AlphaFoldDB" id="A0A5N6YUL4"/>
<dbReference type="InterPro" id="IPR002575">
    <property type="entry name" value="Aminoglycoside_PTrfase"/>
</dbReference>
<protein>
    <recommendedName>
        <fullName evidence="1">Aminoglycoside phosphotransferase domain-containing protein</fullName>
    </recommendedName>
</protein>
<dbReference type="SUPFAM" id="SSF56112">
    <property type="entry name" value="Protein kinase-like (PK-like)"/>
    <property type="match status" value="1"/>
</dbReference>
<sequence length="302" mass="34733">MDIDSKQHEHHSTSTAAGSMDIYEGVPFTMQNLTQGNRYIKKGGKLFPCPSSVNSSTFFDLAPDEEVVTEVHKLCARIVLEYDFSFFTKSRFGVRPAETEAMRLVSKYTSVPVPRVYHTNFSCEDDGFIEMSFVQGSPLEGKWDTMDEKREESICRQTWDLISKIGSVPSQYEGKFQCAADGSPSKDPLLEDLQSPPRAITSDSDLRARIYERYVHFGGRRYEHELPDMLPRSDRAVFTHGDIAPRNIMVDENNNITGIIDWEYAGWYPDYWEYAQILRPAFWGDWSMWMERWSGLPQNNGI</sequence>
<dbReference type="Proteomes" id="UP000325558">
    <property type="component" value="Unassembled WGS sequence"/>
</dbReference>
<dbReference type="Pfam" id="PF01636">
    <property type="entry name" value="APH"/>
    <property type="match status" value="1"/>
</dbReference>
<dbReference type="EMBL" id="ML737113">
    <property type="protein sequence ID" value="KAE8347310.1"/>
    <property type="molecule type" value="Genomic_DNA"/>
</dbReference>
<dbReference type="CDD" id="cd05120">
    <property type="entry name" value="APH_ChoK_like"/>
    <property type="match status" value="1"/>
</dbReference>
<dbReference type="InterPro" id="IPR011009">
    <property type="entry name" value="Kinase-like_dom_sf"/>
</dbReference>
<dbReference type="PANTHER" id="PTHR21310">
    <property type="entry name" value="AMINOGLYCOSIDE PHOSPHOTRANSFERASE-RELATED-RELATED"/>
    <property type="match status" value="1"/>
</dbReference>
<dbReference type="Gene3D" id="3.90.1200.10">
    <property type="match status" value="1"/>
</dbReference>
<accession>A0A5N6YUL4</accession>